<keyword evidence="1" id="KW-1133">Transmembrane helix</keyword>
<keyword evidence="1" id="KW-0472">Membrane</keyword>
<keyword evidence="3" id="KW-1185">Reference proteome</keyword>
<evidence type="ECO:0000256" key="1">
    <source>
        <dbReference type="SAM" id="Phobius"/>
    </source>
</evidence>
<reference evidence="2 3" key="1">
    <citation type="submission" date="2021-04" db="EMBL/GenBank/DDBJ databases">
        <authorList>
            <person name="Ivanova A."/>
        </authorList>
    </citation>
    <scope>NUCLEOTIDE SEQUENCE [LARGE SCALE GENOMIC DNA]</scope>
    <source>
        <strain evidence="2 3">G18</strain>
    </source>
</reference>
<gene>
    <name evidence="2" type="ORF">J8F10_24310</name>
</gene>
<keyword evidence="1" id="KW-0812">Transmembrane</keyword>
<accession>A0ABS5BYR4</accession>
<name>A0ABS5BYR4_9BACT</name>
<proteinExistence type="predicted"/>
<protein>
    <submittedName>
        <fullName evidence="2">Uncharacterized protein</fullName>
    </submittedName>
</protein>
<feature type="transmembrane region" description="Helical" evidence="1">
    <location>
        <begin position="38"/>
        <end position="57"/>
    </location>
</feature>
<evidence type="ECO:0000313" key="3">
    <source>
        <dbReference type="Proteomes" id="UP000676565"/>
    </source>
</evidence>
<dbReference type="RefSeq" id="WP_210658321.1">
    <property type="nucleotide sequence ID" value="NZ_JAGKQQ010000001.1"/>
</dbReference>
<dbReference type="EMBL" id="JAGKQQ010000001">
    <property type="protein sequence ID" value="MBP3958385.1"/>
    <property type="molecule type" value="Genomic_DNA"/>
</dbReference>
<comment type="caution">
    <text evidence="2">The sequence shown here is derived from an EMBL/GenBank/DDBJ whole genome shotgun (WGS) entry which is preliminary data.</text>
</comment>
<organism evidence="2 3">
    <name type="scientific">Gemmata palustris</name>
    <dbReference type="NCBI Taxonomy" id="2822762"/>
    <lineage>
        <taxon>Bacteria</taxon>
        <taxon>Pseudomonadati</taxon>
        <taxon>Planctomycetota</taxon>
        <taxon>Planctomycetia</taxon>
        <taxon>Gemmatales</taxon>
        <taxon>Gemmataceae</taxon>
        <taxon>Gemmata</taxon>
    </lineage>
</organism>
<sequence>MSTWKVLVIGLFFVTCLALGLATIAVPLDMKGGERWAWLGGLFATTAFTTTLFILFLKYAERNMDAKASTVRY</sequence>
<dbReference type="Proteomes" id="UP000676565">
    <property type="component" value="Unassembled WGS sequence"/>
</dbReference>
<evidence type="ECO:0000313" key="2">
    <source>
        <dbReference type="EMBL" id="MBP3958385.1"/>
    </source>
</evidence>